<sequence length="380" mass="42249">MDWNLKTPSWDFTQLEQDALKNINTIGASGSFVEHRTTSGNFSVDLKLGQVSNNMGTKYVVNEPGVFKVAPSPSEPSKRARGSGNGTQPLSCLVDGCVSDLSNYRDYHRRHKVCELHSKTPQVSIGGLKQRFCQQCSRFHSLNEFDEGKRSCRKRLDGHNRRRRKPQSDSLSRSILSHYQGSQLLPFSTSHVYPSTIVMNHSWCDIANNTEVDARLHVQQEPTHFPDKHNIYLGSSSNNNIHKIGKQVTLMQGDNPESSVIRPPVKTIDFSENEGGRSKMLYDRFTTPGHESSCALSLLSSLQTQSPGTGFSEAEQDRHLISFLQPLDVSLGHHNNLEPVNSVLNGSVSNADINCSGMFHIASNDVGNEAPPPSLPFHWQ</sequence>
<evidence type="ECO:0000256" key="4">
    <source>
        <dbReference type="PROSITE-ProRule" id="PRU00470"/>
    </source>
</evidence>
<dbReference type="PANTHER" id="PTHR31251:SF207">
    <property type="entry name" value="SQUAMOSA PROMOTER-BINDING-LIKE PROTEIN 13A-RELATED"/>
    <property type="match status" value="1"/>
</dbReference>
<keyword evidence="2 4" id="KW-0863">Zinc-finger</keyword>
<dbReference type="Proteomes" id="UP001642487">
    <property type="component" value="Chromosome 9"/>
</dbReference>
<dbReference type="Pfam" id="PF03110">
    <property type="entry name" value="SBP"/>
    <property type="match status" value="1"/>
</dbReference>
<dbReference type="EMBL" id="OZ021743">
    <property type="protein sequence ID" value="CAK9330310.1"/>
    <property type="molecule type" value="Genomic_DNA"/>
</dbReference>
<dbReference type="PANTHER" id="PTHR31251">
    <property type="entry name" value="SQUAMOSA PROMOTER-BINDING-LIKE PROTEIN 4"/>
    <property type="match status" value="1"/>
</dbReference>
<accession>A0ABP0ZEW8</accession>
<evidence type="ECO:0000313" key="6">
    <source>
        <dbReference type="EMBL" id="CAK9330310.1"/>
    </source>
</evidence>
<protein>
    <recommendedName>
        <fullName evidence="5">SBP-type domain-containing protein</fullName>
    </recommendedName>
</protein>
<dbReference type="SUPFAM" id="SSF103612">
    <property type="entry name" value="SBT domain"/>
    <property type="match status" value="1"/>
</dbReference>
<dbReference type="InterPro" id="IPR004333">
    <property type="entry name" value="SBP_dom"/>
</dbReference>
<evidence type="ECO:0000256" key="1">
    <source>
        <dbReference type="ARBA" id="ARBA00022723"/>
    </source>
</evidence>
<keyword evidence="7" id="KW-1185">Reference proteome</keyword>
<reference evidence="6 7" key="1">
    <citation type="submission" date="2024-03" db="EMBL/GenBank/DDBJ databases">
        <authorList>
            <person name="Gkanogiannis A."/>
            <person name="Becerra Lopez-Lavalle L."/>
        </authorList>
    </citation>
    <scope>NUCLEOTIDE SEQUENCE [LARGE SCALE GENOMIC DNA]</scope>
</reference>
<proteinExistence type="predicted"/>
<evidence type="ECO:0000313" key="7">
    <source>
        <dbReference type="Proteomes" id="UP001642487"/>
    </source>
</evidence>
<organism evidence="6 7">
    <name type="scientific">Citrullus colocynthis</name>
    <name type="common">colocynth</name>
    <dbReference type="NCBI Taxonomy" id="252529"/>
    <lineage>
        <taxon>Eukaryota</taxon>
        <taxon>Viridiplantae</taxon>
        <taxon>Streptophyta</taxon>
        <taxon>Embryophyta</taxon>
        <taxon>Tracheophyta</taxon>
        <taxon>Spermatophyta</taxon>
        <taxon>Magnoliopsida</taxon>
        <taxon>eudicotyledons</taxon>
        <taxon>Gunneridae</taxon>
        <taxon>Pentapetalae</taxon>
        <taxon>rosids</taxon>
        <taxon>fabids</taxon>
        <taxon>Cucurbitales</taxon>
        <taxon>Cucurbitaceae</taxon>
        <taxon>Benincaseae</taxon>
        <taxon>Citrullus</taxon>
    </lineage>
</organism>
<feature type="domain" description="SBP-type" evidence="5">
    <location>
        <begin position="89"/>
        <end position="166"/>
    </location>
</feature>
<keyword evidence="3" id="KW-0862">Zinc</keyword>
<name>A0ABP0ZEW8_9ROSI</name>
<dbReference type="PROSITE" id="PS51141">
    <property type="entry name" value="ZF_SBP"/>
    <property type="match status" value="1"/>
</dbReference>
<evidence type="ECO:0000259" key="5">
    <source>
        <dbReference type="PROSITE" id="PS51141"/>
    </source>
</evidence>
<evidence type="ECO:0000256" key="3">
    <source>
        <dbReference type="ARBA" id="ARBA00022833"/>
    </source>
</evidence>
<evidence type="ECO:0000256" key="2">
    <source>
        <dbReference type="ARBA" id="ARBA00022771"/>
    </source>
</evidence>
<dbReference type="InterPro" id="IPR036893">
    <property type="entry name" value="SBP_sf"/>
</dbReference>
<dbReference type="InterPro" id="IPR044817">
    <property type="entry name" value="SBP-like"/>
</dbReference>
<gene>
    <name evidence="6" type="ORF">CITCOLO1_LOCUS22802</name>
</gene>
<keyword evidence="1" id="KW-0479">Metal-binding</keyword>
<dbReference type="Gene3D" id="4.10.1100.10">
    <property type="entry name" value="Transcription factor, SBP-box domain"/>
    <property type="match status" value="1"/>
</dbReference>